<feature type="compositionally biased region" description="Polar residues" evidence="1">
    <location>
        <begin position="310"/>
        <end position="323"/>
    </location>
</feature>
<comment type="caution">
    <text evidence="3">The sequence shown here is derived from an EMBL/GenBank/DDBJ whole genome shotgun (WGS) entry which is preliminary data.</text>
</comment>
<feature type="domain" description="PH" evidence="2">
    <location>
        <begin position="14"/>
        <end position="114"/>
    </location>
</feature>
<organism evidence="3 4">
    <name type="scientific">Chiloscyllium punctatum</name>
    <name type="common">Brownbanded bambooshark</name>
    <name type="synonym">Hemiscyllium punctatum</name>
    <dbReference type="NCBI Taxonomy" id="137246"/>
    <lineage>
        <taxon>Eukaryota</taxon>
        <taxon>Metazoa</taxon>
        <taxon>Chordata</taxon>
        <taxon>Craniata</taxon>
        <taxon>Vertebrata</taxon>
        <taxon>Chondrichthyes</taxon>
        <taxon>Elasmobranchii</taxon>
        <taxon>Galeomorphii</taxon>
        <taxon>Galeoidea</taxon>
        <taxon>Orectolobiformes</taxon>
        <taxon>Hemiscylliidae</taxon>
        <taxon>Chiloscyllium</taxon>
    </lineage>
</organism>
<evidence type="ECO:0000313" key="3">
    <source>
        <dbReference type="EMBL" id="GCC19736.1"/>
    </source>
</evidence>
<keyword evidence="4" id="KW-1185">Reference proteome</keyword>
<dbReference type="OrthoDB" id="9950662at2759"/>
<dbReference type="AlphaFoldDB" id="A0A401RNS3"/>
<feature type="compositionally biased region" description="Polar residues" evidence="1">
    <location>
        <begin position="406"/>
        <end position="416"/>
    </location>
</feature>
<dbReference type="STRING" id="137246.A0A401RNS3"/>
<dbReference type="PANTHER" id="PTHR12752">
    <property type="entry name" value="PHOSPHOINOSITOL 3-PHOSPHATE-BINDING PROTEIN"/>
    <property type="match status" value="1"/>
</dbReference>
<dbReference type="Proteomes" id="UP000287033">
    <property type="component" value="Unassembled WGS sequence"/>
</dbReference>
<sequence length="689" mass="77629">MRADDYRDCSLSESLLIPGKDNKDSDSSGLKLWKRRWFVLSDFCLYYYRDSREERILGSIPMPSYAISVVGPQDRITRKFTFKAEHPGMRTYFFSADTQEDMNGWIRALSQSARVESNQINITSKRLPQEQRYYSFEDFTNSSLLRDQENRHSSESLEVAVFSGPRQQLGSLSERKLQHSPPPQVHAVPPPTPTSGLQDMGLPLDGLSRPGDDHLDPELRAPLSHIEEWVLSQKEKLPEAQQDQPYIMKTRCGPAYEHLADGYPGDSQLLEDHSITVSLGSGVRQQSPRGHYLNEEQGKGLQPESDSPLRFQQSSVLPSNSPDLISSRSIRSLRSNSLPVTSDTPRYHVLRRSHTPDDQYVILMEGLHSRHCNETPLERTSQRPMDKAPASQSSPISGKPPVPFPRSSQRTQSPSERSQEDMALPPRSSRTLSRPHTPVGRIDILPTPQTAPVVRSSYLPIPGQFMGPRSLPVSISLLPTEEQPGEYHISARARAQTLSRSYSRPQTPSDQFDILPSEEHYSFFLNKAQSPLRRRERSSTPFERMTVIPREELHLEGSSVTLPSRYSRNNRPHTPVERLTVLPGKEHHETPVSKRSTWGIGSTFTRLPPRPPSTPGTSPSPQGLVVKRLSTSSSVHREYTLEPVKMTETPVDLLLTRLCGQDRMLQALVNEATQLQSEKVSADHCSVPT</sequence>
<dbReference type="PROSITE" id="PS50003">
    <property type="entry name" value="PH_DOMAIN"/>
    <property type="match status" value="1"/>
</dbReference>
<name>A0A401RNS3_CHIPU</name>
<proteinExistence type="predicted"/>
<dbReference type="CDD" id="cd13248">
    <property type="entry name" value="PH_PEPP1_2_3"/>
    <property type="match status" value="1"/>
</dbReference>
<dbReference type="InterPro" id="IPR011993">
    <property type="entry name" value="PH-like_dom_sf"/>
</dbReference>
<evidence type="ECO:0000313" key="4">
    <source>
        <dbReference type="Proteomes" id="UP000287033"/>
    </source>
</evidence>
<dbReference type="SUPFAM" id="SSF50729">
    <property type="entry name" value="PH domain-like"/>
    <property type="match status" value="1"/>
</dbReference>
<feature type="compositionally biased region" description="Pro residues" evidence="1">
    <location>
        <begin position="180"/>
        <end position="193"/>
    </location>
</feature>
<accession>A0A401RNS3</accession>
<evidence type="ECO:0000259" key="2">
    <source>
        <dbReference type="PROSITE" id="PS50003"/>
    </source>
</evidence>
<dbReference type="PANTHER" id="PTHR12752:SF7">
    <property type="entry name" value="PLECKSTRIN HOMOLOGY DOMAIN-CONTAINING FAMILY A MEMBER 4"/>
    <property type="match status" value="1"/>
</dbReference>
<feature type="region of interest" description="Disordered" evidence="1">
    <location>
        <begin position="280"/>
        <end position="330"/>
    </location>
</feature>
<feature type="region of interest" description="Disordered" evidence="1">
    <location>
        <begin position="168"/>
        <end position="200"/>
    </location>
</feature>
<evidence type="ECO:0000256" key="1">
    <source>
        <dbReference type="SAM" id="MobiDB-lite"/>
    </source>
</evidence>
<dbReference type="SMART" id="SM00233">
    <property type="entry name" value="PH"/>
    <property type="match status" value="1"/>
</dbReference>
<gene>
    <name evidence="3" type="ORF">chiPu_0018500</name>
</gene>
<dbReference type="Gene3D" id="2.30.29.30">
    <property type="entry name" value="Pleckstrin-homology domain (PH domain)/Phosphotyrosine-binding domain (PTB)"/>
    <property type="match status" value="1"/>
</dbReference>
<dbReference type="InterPro" id="IPR001849">
    <property type="entry name" value="PH_domain"/>
</dbReference>
<protein>
    <recommendedName>
        <fullName evidence="2">PH domain-containing protein</fullName>
    </recommendedName>
</protein>
<dbReference type="Pfam" id="PF00169">
    <property type="entry name" value="PH"/>
    <property type="match status" value="1"/>
</dbReference>
<feature type="region of interest" description="Disordered" evidence="1">
    <location>
        <begin position="586"/>
        <end position="624"/>
    </location>
</feature>
<dbReference type="InterPro" id="IPR040392">
    <property type="entry name" value="PKHA4-7_PH"/>
</dbReference>
<reference evidence="3 4" key="1">
    <citation type="journal article" date="2018" name="Nat. Ecol. Evol.">
        <title>Shark genomes provide insights into elasmobranch evolution and the origin of vertebrates.</title>
        <authorList>
            <person name="Hara Y"/>
            <person name="Yamaguchi K"/>
            <person name="Onimaru K"/>
            <person name="Kadota M"/>
            <person name="Koyanagi M"/>
            <person name="Keeley SD"/>
            <person name="Tatsumi K"/>
            <person name="Tanaka K"/>
            <person name="Motone F"/>
            <person name="Kageyama Y"/>
            <person name="Nozu R"/>
            <person name="Adachi N"/>
            <person name="Nishimura O"/>
            <person name="Nakagawa R"/>
            <person name="Tanegashima C"/>
            <person name="Kiyatake I"/>
            <person name="Matsumoto R"/>
            <person name="Murakumo K"/>
            <person name="Nishida K"/>
            <person name="Terakita A"/>
            <person name="Kuratani S"/>
            <person name="Sato K"/>
            <person name="Hyodo S Kuraku.S."/>
        </authorList>
    </citation>
    <scope>NUCLEOTIDE SEQUENCE [LARGE SCALE GENOMIC DNA]</scope>
</reference>
<feature type="region of interest" description="Disordered" evidence="1">
    <location>
        <begin position="376"/>
        <end position="448"/>
    </location>
</feature>
<dbReference type="EMBL" id="BEZZ01001592">
    <property type="protein sequence ID" value="GCC19736.1"/>
    <property type="molecule type" value="Genomic_DNA"/>
</dbReference>
<feature type="compositionally biased region" description="Basic and acidic residues" evidence="1">
    <location>
        <begin position="376"/>
        <end position="386"/>
    </location>
</feature>